<dbReference type="InterPro" id="IPR020915">
    <property type="entry name" value="UPF0311"/>
</dbReference>
<feature type="signal peptide" evidence="1">
    <location>
        <begin position="1"/>
        <end position="24"/>
    </location>
</feature>
<name>A0A8H3ZIB5_9PEZI</name>
<organism evidence="2 3">
    <name type="scientific">Colletotrichum asianum</name>
    <dbReference type="NCBI Taxonomy" id="702518"/>
    <lineage>
        <taxon>Eukaryota</taxon>
        <taxon>Fungi</taxon>
        <taxon>Dikarya</taxon>
        <taxon>Ascomycota</taxon>
        <taxon>Pezizomycotina</taxon>
        <taxon>Sordariomycetes</taxon>
        <taxon>Hypocreomycetidae</taxon>
        <taxon>Glomerellales</taxon>
        <taxon>Glomerellaceae</taxon>
        <taxon>Colletotrichum</taxon>
        <taxon>Colletotrichum gloeosporioides species complex</taxon>
    </lineage>
</organism>
<dbReference type="Proteomes" id="UP000434172">
    <property type="component" value="Unassembled WGS sequence"/>
</dbReference>
<sequence length="173" mass="18400">MLPTNIFNLAVAGLLSSFVAVANAVPTHKDGGSIVPNAELLFQLKMTLGQSVNFGVGPRGNRFSDPITGGSFEGPKLTGVVLPVGADWGLLDARGQFKAITLFQFQTNDGANIFVRAEGPAPNGKGILYLTLETGVDAYYWVNQLMIVGVTNVERDQGFVTIDAWVLSRADAD</sequence>
<protein>
    <submittedName>
        <fullName evidence="2">Uncharacterized protein</fullName>
    </submittedName>
</protein>
<gene>
    <name evidence="2" type="ORF">GQ607_012399</name>
</gene>
<keyword evidence="1" id="KW-0732">Signal</keyword>
<dbReference type="PANTHER" id="PTHR37315">
    <property type="entry name" value="UPF0311 PROTEIN BLR7842"/>
    <property type="match status" value="1"/>
</dbReference>
<evidence type="ECO:0000313" key="3">
    <source>
        <dbReference type="Proteomes" id="UP000434172"/>
    </source>
</evidence>
<feature type="chain" id="PRO_5034778472" evidence="1">
    <location>
        <begin position="25"/>
        <end position="173"/>
    </location>
</feature>
<proteinExistence type="predicted"/>
<dbReference type="EMBL" id="WOWK01000084">
    <property type="protein sequence ID" value="KAF0320303.1"/>
    <property type="molecule type" value="Genomic_DNA"/>
</dbReference>
<dbReference type="Gene3D" id="2.40.160.20">
    <property type="match status" value="1"/>
</dbReference>
<keyword evidence="3" id="KW-1185">Reference proteome</keyword>
<evidence type="ECO:0000256" key="1">
    <source>
        <dbReference type="SAM" id="SignalP"/>
    </source>
</evidence>
<dbReference type="PANTHER" id="PTHR37315:SF1">
    <property type="entry name" value="UPF0311 PROTEIN BLR7842"/>
    <property type="match status" value="1"/>
</dbReference>
<reference evidence="2 3" key="1">
    <citation type="submission" date="2019-12" db="EMBL/GenBank/DDBJ databases">
        <title>A genome sequence resource for the geographically widespread anthracnose pathogen Colletotrichum asianum.</title>
        <authorList>
            <person name="Meng Y."/>
        </authorList>
    </citation>
    <scope>NUCLEOTIDE SEQUENCE [LARGE SCALE GENOMIC DNA]</scope>
    <source>
        <strain evidence="2 3">ICMP 18580</strain>
    </source>
</reference>
<dbReference type="AlphaFoldDB" id="A0A8H3ZIB5"/>
<dbReference type="OrthoDB" id="2544694at2759"/>
<dbReference type="Pfam" id="PF11578">
    <property type="entry name" value="DUF3237"/>
    <property type="match status" value="1"/>
</dbReference>
<evidence type="ECO:0000313" key="2">
    <source>
        <dbReference type="EMBL" id="KAF0320303.1"/>
    </source>
</evidence>
<accession>A0A8H3ZIB5</accession>
<comment type="caution">
    <text evidence="2">The sequence shown here is derived from an EMBL/GenBank/DDBJ whole genome shotgun (WGS) entry which is preliminary data.</text>
</comment>